<reference evidence="2" key="1">
    <citation type="journal article" date="2020" name="Stud. Mycol.">
        <title>101 Dothideomycetes genomes: a test case for predicting lifestyles and emergence of pathogens.</title>
        <authorList>
            <person name="Haridas S."/>
            <person name="Albert R."/>
            <person name="Binder M."/>
            <person name="Bloem J."/>
            <person name="Labutti K."/>
            <person name="Salamov A."/>
            <person name="Andreopoulos B."/>
            <person name="Baker S."/>
            <person name="Barry K."/>
            <person name="Bills G."/>
            <person name="Bluhm B."/>
            <person name="Cannon C."/>
            <person name="Castanera R."/>
            <person name="Culley D."/>
            <person name="Daum C."/>
            <person name="Ezra D."/>
            <person name="Gonzalez J."/>
            <person name="Henrissat B."/>
            <person name="Kuo A."/>
            <person name="Liang C."/>
            <person name="Lipzen A."/>
            <person name="Lutzoni F."/>
            <person name="Magnuson J."/>
            <person name="Mondo S."/>
            <person name="Nolan M."/>
            <person name="Ohm R."/>
            <person name="Pangilinan J."/>
            <person name="Park H.-J."/>
            <person name="Ramirez L."/>
            <person name="Alfaro M."/>
            <person name="Sun H."/>
            <person name="Tritt A."/>
            <person name="Yoshinaga Y."/>
            <person name="Zwiers L.-H."/>
            <person name="Turgeon B."/>
            <person name="Goodwin S."/>
            <person name="Spatafora J."/>
            <person name="Crous P."/>
            <person name="Grigoriev I."/>
        </authorList>
    </citation>
    <scope>NUCLEOTIDE SEQUENCE</scope>
    <source>
        <strain evidence="2">CBS 101060</strain>
    </source>
</reference>
<keyword evidence="3" id="KW-1185">Reference proteome</keyword>
<comment type="caution">
    <text evidence="2">The sequence shown here is derived from an EMBL/GenBank/DDBJ whole genome shotgun (WGS) entry which is preliminary data.</text>
</comment>
<gene>
    <name evidence="2" type="ORF">M501DRAFT_1061070</name>
</gene>
<dbReference type="Proteomes" id="UP000799429">
    <property type="component" value="Unassembled WGS sequence"/>
</dbReference>
<organism evidence="2 3">
    <name type="scientific">Patellaria atrata CBS 101060</name>
    <dbReference type="NCBI Taxonomy" id="1346257"/>
    <lineage>
        <taxon>Eukaryota</taxon>
        <taxon>Fungi</taxon>
        <taxon>Dikarya</taxon>
        <taxon>Ascomycota</taxon>
        <taxon>Pezizomycotina</taxon>
        <taxon>Dothideomycetes</taxon>
        <taxon>Dothideomycetes incertae sedis</taxon>
        <taxon>Patellariales</taxon>
        <taxon>Patellariaceae</taxon>
        <taxon>Patellaria</taxon>
    </lineage>
</organism>
<dbReference type="EMBL" id="MU006110">
    <property type="protein sequence ID" value="KAF2835322.1"/>
    <property type="molecule type" value="Genomic_DNA"/>
</dbReference>
<name>A0A9P4S2W4_9PEZI</name>
<dbReference type="AlphaFoldDB" id="A0A9P4S2W4"/>
<evidence type="ECO:0000256" key="1">
    <source>
        <dbReference type="SAM" id="MobiDB-lite"/>
    </source>
</evidence>
<evidence type="ECO:0000313" key="3">
    <source>
        <dbReference type="Proteomes" id="UP000799429"/>
    </source>
</evidence>
<feature type="region of interest" description="Disordered" evidence="1">
    <location>
        <begin position="1"/>
        <end position="47"/>
    </location>
</feature>
<proteinExistence type="predicted"/>
<sequence length="231" mass="25942">MASVQHLEQPASDLILNKPKDLRPESEEFFPNSSMNTPQPNPKAHGTLARDCLELPPILPNPSVPVNGHLQTYFHNFGPTPLYAPMQPSFGHVLPSFPPSHTFLPEFHSVPHPSLGPQMTMGSQLSIPPPFLPSVNTPRHGECCMECCIKQRARVVSLENEVTDLRRSYDDLHSKIHKESRNLEKMAIWSKEVGTWAIFINNLLLPITEDESSEPFRGLEVVSEDTEEQLP</sequence>
<protein>
    <submittedName>
        <fullName evidence="2">Uncharacterized protein</fullName>
    </submittedName>
</protein>
<accession>A0A9P4S2W4</accession>
<evidence type="ECO:0000313" key="2">
    <source>
        <dbReference type="EMBL" id="KAF2835322.1"/>
    </source>
</evidence>